<keyword evidence="2" id="KW-0175">Coiled coil</keyword>
<dbReference type="InterPro" id="IPR021881">
    <property type="entry name" value="NACK_C"/>
</dbReference>
<evidence type="ECO:0000256" key="1">
    <source>
        <dbReference type="ARBA" id="ARBA00022701"/>
    </source>
</evidence>
<feature type="compositionally biased region" description="Basic and acidic residues" evidence="3">
    <location>
        <begin position="136"/>
        <end position="160"/>
    </location>
</feature>
<dbReference type="Gramene" id="CDY22403">
    <property type="protein sequence ID" value="CDY22403"/>
    <property type="gene ID" value="GSBRNA2T00018894001"/>
</dbReference>
<evidence type="ECO:0000256" key="2">
    <source>
        <dbReference type="SAM" id="Coils"/>
    </source>
</evidence>
<feature type="region of interest" description="Disordered" evidence="3">
    <location>
        <begin position="127"/>
        <end position="190"/>
    </location>
</feature>
<dbReference type="OMA" id="CDCAITV"/>
<evidence type="ECO:0000313" key="5">
    <source>
        <dbReference type="EMBL" id="CDY22403.1"/>
    </source>
</evidence>
<dbReference type="STRING" id="3708.A0A078GCH8"/>
<dbReference type="PANTHER" id="PTHR47968:SF8">
    <property type="entry name" value="NPK1-ACTIVATING KINESIN-LIKE PROTEIN C-TERMINAL DOMAIN-CONTAINING PROTEIN"/>
    <property type="match status" value="1"/>
</dbReference>
<feature type="compositionally biased region" description="Acidic residues" evidence="3">
    <location>
        <begin position="92"/>
        <end position="102"/>
    </location>
</feature>
<dbReference type="PANTHER" id="PTHR47968">
    <property type="entry name" value="CENTROMERE PROTEIN E"/>
    <property type="match status" value="1"/>
</dbReference>
<reference evidence="5 6" key="1">
    <citation type="journal article" date="2014" name="Science">
        <title>Plant genetics. Early allopolyploid evolution in the post-Neolithic Brassica napus oilseed genome.</title>
        <authorList>
            <person name="Chalhoub B."/>
            <person name="Denoeud F."/>
            <person name="Liu S."/>
            <person name="Parkin I.A."/>
            <person name="Tang H."/>
            <person name="Wang X."/>
            <person name="Chiquet J."/>
            <person name="Belcram H."/>
            <person name="Tong C."/>
            <person name="Samans B."/>
            <person name="Correa M."/>
            <person name="Da Silva C."/>
            <person name="Just J."/>
            <person name="Falentin C."/>
            <person name="Koh C.S."/>
            <person name="Le Clainche I."/>
            <person name="Bernard M."/>
            <person name="Bento P."/>
            <person name="Noel B."/>
            <person name="Labadie K."/>
            <person name="Alberti A."/>
            <person name="Charles M."/>
            <person name="Arnaud D."/>
            <person name="Guo H."/>
            <person name="Daviaud C."/>
            <person name="Alamery S."/>
            <person name="Jabbari K."/>
            <person name="Zhao M."/>
            <person name="Edger P.P."/>
            <person name="Chelaifa H."/>
            <person name="Tack D."/>
            <person name="Lassalle G."/>
            <person name="Mestiri I."/>
            <person name="Schnel N."/>
            <person name="Le Paslier M.C."/>
            <person name="Fan G."/>
            <person name="Renault V."/>
            <person name="Bayer P.E."/>
            <person name="Golicz A.A."/>
            <person name="Manoli S."/>
            <person name="Lee T.H."/>
            <person name="Thi V.H."/>
            <person name="Chalabi S."/>
            <person name="Hu Q."/>
            <person name="Fan C."/>
            <person name="Tollenaere R."/>
            <person name="Lu Y."/>
            <person name="Battail C."/>
            <person name="Shen J."/>
            <person name="Sidebottom C.H."/>
            <person name="Wang X."/>
            <person name="Canaguier A."/>
            <person name="Chauveau A."/>
            <person name="Berard A."/>
            <person name="Deniot G."/>
            <person name="Guan M."/>
            <person name="Liu Z."/>
            <person name="Sun F."/>
            <person name="Lim Y.P."/>
            <person name="Lyons E."/>
            <person name="Town C.D."/>
            <person name="Bancroft I."/>
            <person name="Wang X."/>
            <person name="Meng J."/>
            <person name="Ma J."/>
            <person name="Pires J.C."/>
            <person name="King G.J."/>
            <person name="Brunel D."/>
            <person name="Delourme R."/>
            <person name="Renard M."/>
            <person name="Aury J.M."/>
            <person name="Adams K.L."/>
            <person name="Batley J."/>
            <person name="Snowdon R.J."/>
            <person name="Tost J."/>
            <person name="Edwards D."/>
            <person name="Zhou Y."/>
            <person name="Hua W."/>
            <person name="Sharpe A.G."/>
            <person name="Paterson A.H."/>
            <person name="Guan C."/>
            <person name="Wincker P."/>
        </authorList>
    </citation>
    <scope>NUCLEOTIDE SEQUENCE [LARGE SCALE GENOMIC DNA]</scope>
    <source>
        <strain evidence="6">cv. Darmor-bzh</strain>
    </source>
</reference>
<dbReference type="EMBL" id="LK032130">
    <property type="protein sequence ID" value="CDY22403.1"/>
    <property type="molecule type" value="Genomic_DNA"/>
</dbReference>
<sequence length="409" mass="46483">MSHASKCDCAITVRKKDVQIQKMEKKMAKLRKQRDIAESRLEDFMRIIEHHHQALKSGTPYFGNHTDKWEDDGSVSDTSGMVNLLDTRSFISDDDDDDDINEELPMRSQDPSDEYCREVQCIEIEETATVFSNNNPKDEKEETKNVVGHNEDHADDERKLVSSSVSRSDSMSSSYGSNSNGIPTPLGEEGGISTFQTFVDGLKEMSKRHQEVSNAEASGKMEKDLGVDGDFERKRQEILELWQSCNASLVRRTYFYLLFKGDEADSVYIGVELRRLLFIKDRFSQGKQASDGGETLTLSSSLKALHKERKMLSKLVRKRFSEEEMTRIYHKFGIAVNSKRRRLQLVNKLWSNPKDMTQVAESADVVSKLVKLTEQGKAMKEMFGLASTSPSLLTSQKAHGWRKSLPPLF</sequence>
<feature type="coiled-coil region" evidence="2">
    <location>
        <begin position="13"/>
        <end position="47"/>
    </location>
</feature>
<name>A0A078GCH8_BRANA</name>
<dbReference type="AlphaFoldDB" id="A0A078GCH8"/>
<dbReference type="Proteomes" id="UP000028999">
    <property type="component" value="Unassembled WGS sequence"/>
</dbReference>
<dbReference type="InterPro" id="IPR027640">
    <property type="entry name" value="Kinesin-like_fam"/>
</dbReference>
<feature type="compositionally biased region" description="Low complexity" evidence="3">
    <location>
        <begin position="162"/>
        <end position="179"/>
    </location>
</feature>
<keyword evidence="1" id="KW-0493">Microtubule</keyword>
<evidence type="ECO:0000259" key="4">
    <source>
        <dbReference type="Pfam" id="PF11995"/>
    </source>
</evidence>
<protein>
    <submittedName>
        <fullName evidence="5">BnaA06g37250D protein</fullName>
    </submittedName>
</protein>
<dbReference type="GO" id="GO:0003777">
    <property type="term" value="F:microtubule motor activity"/>
    <property type="evidence" value="ECO:0007669"/>
    <property type="project" value="InterPro"/>
</dbReference>
<proteinExistence type="predicted"/>
<evidence type="ECO:0000313" key="6">
    <source>
        <dbReference type="Proteomes" id="UP000028999"/>
    </source>
</evidence>
<organism evidence="5 6">
    <name type="scientific">Brassica napus</name>
    <name type="common">Rape</name>
    <dbReference type="NCBI Taxonomy" id="3708"/>
    <lineage>
        <taxon>Eukaryota</taxon>
        <taxon>Viridiplantae</taxon>
        <taxon>Streptophyta</taxon>
        <taxon>Embryophyta</taxon>
        <taxon>Tracheophyta</taxon>
        <taxon>Spermatophyta</taxon>
        <taxon>Magnoliopsida</taxon>
        <taxon>eudicotyledons</taxon>
        <taxon>Gunneridae</taxon>
        <taxon>Pentapetalae</taxon>
        <taxon>rosids</taxon>
        <taxon>malvids</taxon>
        <taxon>Brassicales</taxon>
        <taxon>Brassicaceae</taxon>
        <taxon>Brassiceae</taxon>
        <taxon>Brassica</taxon>
    </lineage>
</organism>
<evidence type="ECO:0000256" key="3">
    <source>
        <dbReference type="SAM" id="MobiDB-lite"/>
    </source>
</evidence>
<dbReference type="GO" id="GO:0007018">
    <property type="term" value="P:microtubule-based movement"/>
    <property type="evidence" value="ECO:0007669"/>
    <property type="project" value="InterPro"/>
</dbReference>
<keyword evidence="6" id="KW-1185">Reference proteome</keyword>
<feature type="region of interest" description="Disordered" evidence="3">
    <location>
        <begin position="88"/>
        <end position="114"/>
    </location>
</feature>
<dbReference type="GO" id="GO:0005874">
    <property type="term" value="C:microtubule"/>
    <property type="evidence" value="ECO:0007669"/>
    <property type="project" value="UniProtKB-KW"/>
</dbReference>
<feature type="domain" description="NPK1-activating kinesin-like protein C-terminal" evidence="4">
    <location>
        <begin position="230"/>
        <end position="387"/>
    </location>
</feature>
<dbReference type="PaxDb" id="3708-A0A078GCH8"/>
<accession>A0A078GCH8</accession>
<dbReference type="Pfam" id="PF11995">
    <property type="entry name" value="DUF3490"/>
    <property type="match status" value="1"/>
</dbReference>
<gene>
    <name evidence="5" type="primary">BnaA06g37250D</name>
    <name evidence="5" type="ORF">GSBRNA2T00018894001</name>
</gene>